<feature type="compositionally biased region" description="Basic residues" evidence="1">
    <location>
        <begin position="144"/>
        <end position="165"/>
    </location>
</feature>
<proteinExistence type="predicted"/>
<accession>A0A8B7VGF5</accession>
<feature type="region of interest" description="Disordered" evidence="1">
    <location>
        <begin position="1"/>
        <end position="20"/>
    </location>
</feature>
<protein>
    <submittedName>
        <fullName evidence="2">Basic proline-rich protein-like</fullName>
    </submittedName>
</protein>
<dbReference type="KEGG" id="ccan:109693298"/>
<feature type="region of interest" description="Disordered" evidence="1">
    <location>
        <begin position="124"/>
        <end position="321"/>
    </location>
</feature>
<gene>
    <name evidence="2" type="primary">LOC109693298</name>
</gene>
<feature type="compositionally biased region" description="Pro residues" evidence="1">
    <location>
        <begin position="132"/>
        <end position="143"/>
    </location>
</feature>
<dbReference type="AlphaFoldDB" id="A0A8B7VGF5"/>
<organism evidence="2">
    <name type="scientific">Castor canadensis</name>
    <name type="common">American beaver</name>
    <dbReference type="NCBI Taxonomy" id="51338"/>
    <lineage>
        <taxon>Eukaryota</taxon>
        <taxon>Metazoa</taxon>
        <taxon>Chordata</taxon>
        <taxon>Craniata</taxon>
        <taxon>Vertebrata</taxon>
        <taxon>Euteleostomi</taxon>
        <taxon>Mammalia</taxon>
        <taxon>Eutheria</taxon>
        <taxon>Euarchontoglires</taxon>
        <taxon>Glires</taxon>
        <taxon>Rodentia</taxon>
        <taxon>Castorimorpha</taxon>
        <taxon>Castoridae</taxon>
        <taxon>Castor</taxon>
    </lineage>
</organism>
<evidence type="ECO:0000313" key="2">
    <source>
        <dbReference type="RefSeq" id="XP_020030129.1"/>
    </source>
</evidence>
<name>A0A8B7VGF5_CASCN</name>
<sequence>MAGSAEPSRDPQAPPRIELVNTCPSPQQRTCGPAPHCSSTTRCSFLEASDPCDSPVRNVPSPPPFPRPPTPTPSLKTRVRLDPMSPPGRRLPQLQPPGPDAALQGDQVWTEAAVRVVSRPPLLVGLRGERPSAPPAPGDPLPPARRRRDLARRGCRRRLRERRARPGSPPRSAPLGSARLAPARPGLPRAGVPPPLPLPTRRGRRPPRSCPLWPPDLAARAPPGIGRGAGGPEAAQPEAPRPRAPARGTRPPPPTRGPRVCPSPGHPETGEAGRHPTPCPAGGGSETRPSQPHRLPVAGPEVAGRGLRGSSWRRPLRQRAL</sequence>
<evidence type="ECO:0000256" key="1">
    <source>
        <dbReference type="SAM" id="MobiDB-lite"/>
    </source>
</evidence>
<feature type="region of interest" description="Disordered" evidence="1">
    <location>
        <begin position="48"/>
        <end position="105"/>
    </location>
</feature>
<feature type="compositionally biased region" description="Pro residues" evidence="1">
    <location>
        <begin position="60"/>
        <end position="72"/>
    </location>
</feature>
<dbReference type="RefSeq" id="XP_020030129.1">
    <property type="nucleotide sequence ID" value="XM_020174540.1"/>
</dbReference>
<reference evidence="2" key="1">
    <citation type="submission" date="2025-08" db="UniProtKB">
        <authorList>
            <consortium name="RefSeq"/>
        </authorList>
    </citation>
    <scope>IDENTIFICATION</scope>
    <source>
        <tissue evidence="2">Leukocyte</tissue>
    </source>
</reference>
<feature type="compositionally biased region" description="Low complexity" evidence="1">
    <location>
        <begin position="173"/>
        <end position="190"/>
    </location>
</feature>